<accession>A0AAN0VK37</accession>
<evidence type="ECO:0000313" key="1">
    <source>
        <dbReference type="EMBL" id="AIO30318.1"/>
    </source>
</evidence>
<protein>
    <recommendedName>
        <fullName evidence="3">Preprotein translocase subunit SecA</fullName>
    </recommendedName>
</protein>
<proteinExistence type="predicted"/>
<keyword evidence="2" id="KW-1185">Reference proteome</keyword>
<organism evidence="1 2">
    <name type="scientific">Burkholderia cenocepacia</name>
    <dbReference type="NCBI Taxonomy" id="95486"/>
    <lineage>
        <taxon>Bacteria</taxon>
        <taxon>Pseudomonadati</taxon>
        <taxon>Pseudomonadota</taxon>
        <taxon>Betaproteobacteria</taxon>
        <taxon>Burkholderiales</taxon>
        <taxon>Burkholderiaceae</taxon>
        <taxon>Burkholderia</taxon>
        <taxon>Burkholderia cepacia complex</taxon>
    </lineage>
</organism>
<evidence type="ECO:0000313" key="2">
    <source>
        <dbReference type="Proteomes" id="UP000029413"/>
    </source>
</evidence>
<dbReference type="EMBL" id="CP007782">
    <property type="protein sequence ID" value="AIO30318.1"/>
    <property type="molecule type" value="Genomic_DNA"/>
</dbReference>
<dbReference type="AlphaFoldDB" id="A0AAN0VK37"/>
<dbReference type="KEGG" id="bcen:DM39_7054"/>
<evidence type="ECO:0008006" key="3">
    <source>
        <dbReference type="Google" id="ProtNLM"/>
    </source>
</evidence>
<reference evidence="1 2" key="1">
    <citation type="submission" date="2014-05" db="EMBL/GenBank/DDBJ databases">
        <authorList>
            <person name="Bishop-Lilly K.A."/>
            <person name="Broomall S.M."/>
            <person name="Chain P.S."/>
            <person name="Chertkov O."/>
            <person name="Coyne S.R."/>
            <person name="Daligault H.E."/>
            <person name="Davenport K.W."/>
            <person name="Erkkila T."/>
            <person name="Frey K.G."/>
            <person name="Gibbons H.S."/>
            <person name="Gu W."/>
            <person name="Jaissle J."/>
            <person name="Johnson S.L."/>
            <person name="Koroleva G.I."/>
            <person name="Ladner J.T."/>
            <person name="Lo C.-C."/>
            <person name="Minogue T.D."/>
            <person name="Munk C."/>
            <person name="Palacios G.F."/>
            <person name="Redden C.L."/>
            <person name="Rosenzweig C.N."/>
            <person name="Scholz M.B."/>
            <person name="Teshima H."/>
            <person name="Xu Y."/>
        </authorList>
    </citation>
    <scope>NUCLEOTIDE SEQUENCE [LARGE SCALE GENOMIC DNA]</scope>
    <source>
        <strain evidence="1 2">DDS 22E-1</strain>
    </source>
</reference>
<name>A0AAN0VK37_9BURK</name>
<sequence>MLTAHEFATLFLVQRAPEQLQLDRDDVVALVERHLIVMRDDASGARRAALTADGRSVLHCVQRDGEDRRRGDGDA</sequence>
<gene>
    <name evidence="1" type="ORF">DM39_7054</name>
</gene>
<dbReference type="Proteomes" id="UP000029413">
    <property type="component" value="Chromosome 3"/>
</dbReference>